<dbReference type="EMBL" id="JBHTMB010000134">
    <property type="protein sequence ID" value="MFD1234549.1"/>
    <property type="molecule type" value="Genomic_DNA"/>
</dbReference>
<dbReference type="Gene3D" id="3.30.750.24">
    <property type="entry name" value="STAS domain"/>
    <property type="match status" value="1"/>
</dbReference>
<evidence type="ECO:0000256" key="5">
    <source>
        <dbReference type="SAM" id="Phobius"/>
    </source>
</evidence>
<evidence type="ECO:0000256" key="2">
    <source>
        <dbReference type="ARBA" id="ARBA00022692"/>
    </source>
</evidence>
<keyword evidence="2 5" id="KW-0812">Transmembrane</keyword>
<comment type="subcellular location">
    <subcellularLocation>
        <location evidence="1">Membrane</location>
        <topology evidence="1">Multi-pass membrane protein</topology>
    </subcellularLocation>
</comment>
<dbReference type="Pfam" id="PF01740">
    <property type="entry name" value="STAS"/>
    <property type="match status" value="1"/>
</dbReference>
<accession>A0ABW3VHD2</accession>
<evidence type="ECO:0000256" key="4">
    <source>
        <dbReference type="ARBA" id="ARBA00023136"/>
    </source>
</evidence>
<dbReference type="InterPro" id="IPR011547">
    <property type="entry name" value="SLC26A/SulP_dom"/>
</dbReference>
<dbReference type="SUPFAM" id="SSF52091">
    <property type="entry name" value="SpoIIaa-like"/>
    <property type="match status" value="1"/>
</dbReference>
<feature type="transmembrane region" description="Helical" evidence="5">
    <location>
        <begin position="356"/>
        <end position="375"/>
    </location>
</feature>
<dbReference type="PANTHER" id="PTHR11814">
    <property type="entry name" value="SULFATE TRANSPORTER"/>
    <property type="match status" value="1"/>
</dbReference>
<evidence type="ECO:0000256" key="1">
    <source>
        <dbReference type="ARBA" id="ARBA00004141"/>
    </source>
</evidence>
<proteinExistence type="predicted"/>
<feature type="transmembrane region" description="Helical" evidence="5">
    <location>
        <begin position="387"/>
        <end position="415"/>
    </location>
</feature>
<feature type="domain" description="STAS" evidence="6">
    <location>
        <begin position="442"/>
        <end position="556"/>
    </location>
</feature>
<keyword evidence="4 5" id="KW-0472">Membrane</keyword>
<protein>
    <submittedName>
        <fullName evidence="7">SulP family inorganic anion transporter</fullName>
    </submittedName>
</protein>
<keyword evidence="3 5" id="KW-1133">Transmembrane helix</keyword>
<feature type="transmembrane region" description="Helical" evidence="5">
    <location>
        <begin position="257"/>
        <end position="275"/>
    </location>
</feature>
<name>A0ABW3VHD2_9PSEU</name>
<dbReference type="InterPro" id="IPR036513">
    <property type="entry name" value="STAS_dom_sf"/>
</dbReference>
<dbReference type="InterPro" id="IPR002645">
    <property type="entry name" value="STAS_dom"/>
</dbReference>
<feature type="transmembrane region" description="Helical" evidence="5">
    <location>
        <begin position="108"/>
        <end position="126"/>
    </location>
</feature>
<dbReference type="CDD" id="cd07042">
    <property type="entry name" value="STAS_SulP_like_sulfate_transporter"/>
    <property type="match status" value="1"/>
</dbReference>
<organism evidence="7 8">
    <name type="scientific">Pseudonocardia benzenivorans</name>
    <dbReference type="NCBI Taxonomy" id="228005"/>
    <lineage>
        <taxon>Bacteria</taxon>
        <taxon>Bacillati</taxon>
        <taxon>Actinomycetota</taxon>
        <taxon>Actinomycetes</taxon>
        <taxon>Pseudonocardiales</taxon>
        <taxon>Pseudonocardiaceae</taxon>
        <taxon>Pseudonocardia</taxon>
    </lineage>
</organism>
<feature type="transmembrane region" description="Helical" evidence="5">
    <location>
        <begin position="208"/>
        <end position="227"/>
    </location>
</feature>
<feature type="transmembrane region" description="Helical" evidence="5">
    <location>
        <begin position="29"/>
        <end position="50"/>
    </location>
</feature>
<feature type="transmembrane region" description="Helical" evidence="5">
    <location>
        <begin position="138"/>
        <end position="156"/>
    </location>
</feature>
<evidence type="ECO:0000259" key="6">
    <source>
        <dbReference type="PROSITE" id="PS50801"/>
    </source>
</evidence>
<dbReference type="InterPro" id="IPR001902">
    <property type="entry name" value="SLC26A/SulP_fam"/>
</dbReference>
<dbReference type="Pfam" id="PF00916">
    <property type="entry name" value="Sulfate_transp"/>
    <property type="match status" value="1"/>
</dbReference>
<gene>
    <name evidence="7" type="ORF">ACFQ34_14765</name>
</gene>
<dbReference type="PROSITE" id="PS50801">
    <property type="entry name" value="STAS"/>
    <property type="match status" value="1"/>
</dbReference>
<evidence type="ECO:0000313" key="8">
    <source>
        <dbReference type="Proteomes" id="UP001597182"/>
    </source>
</evidence>
<keyword evidence="8" id="KW-1185">Reference proteome</keyword>
<comment type="caution">
    <text evidence="7">The sequence shown here is derived from an EMBL/GenBank/DDBJ whole genome shotgun (WGS) entry which is preliminary data.</text>
</comment>
<sequence length="561" mass="57182">MTEASRARRRPGWLAPAVSLRRDGIVPDVVAGLTLAALAIPEVLGYARIAGMPVETGLYTMLLPMVVFALLGASRQLVVGADSATAAMLAAGLAVLGVPAATPEYVRLAGTTALVVAVLLVVARVVRLGVLANFLSRTVLVGFLTGVGIQVAVGQLPEALGLPPTGGSTPEKAWAVAVNLPDVVPIAVATAAGVIVVVLVARRISRRIPGTLVAVVAAIVVTAAAGLDARGLTVLGDVPAGLPGFALPALGIDDLRAVLPLALSMLVVILAQSAATSRAYAARHGDVADTDRDVVGLAGANLAAAATGAFVVNGSPTKTQMIDSAGGRSQLAHLAAAGASVVAVLVLAPYLSLLPLAALAAVVLLIGVELVDVAGMRRIWQVRRLEFAVAALTTVAVVVVGVETGIVVAVIASIADHLRHSYAPRSSVLTKSAQGHWRSLPVTAGARTVEGLVVHRFGSGLYFANAARFADDVALLLGTGSPVRWYCLDAAAIGDVDYTAGAVLNVVLDRLEAAGVRFVVSNLLDPVRAQLDHYGVTARIGEDACFDTSGEALEEFGRSTS</sequence>
<evidence type="ECO:0000313" key="7">
    <source>
        <dbReference type="EMBL" id="MFD1234549.1"/>
    </source>
</evidence>
<reference evidence="8" key="1">
    <citation type="journal article" date="2019" name="Int. J. Syst. Evol. Microbiol.">
        <title>The Global Catalogue of Microorganisms (GCM) 10K type strain sequencing project: providing services to taxonomists for standard genome sequencing and annotation.</title>
        <authorList>
            <consortium name="The Broad Institute Genomics Platform"/>
            <consortium name="The Broad Institute Genome Sequencing Center for Infectious Disease"/>
            <person name="Wu L."/>
            <person name="Ma J."/>
        </authorList>
    </citation>
    <scope>NUCLEOTIDE SEQUENCE [LARGE SCALE GENOMIC DNA]</scope>
    <source>
        <strain evidence="8">CCUG 49018</strain>
    </source>
</reference>
<evidence type="ECO:0000256" key="3">
    <source>
        <dbReference type="ARBA" id="ARBA00022989"/>
    </source>
</evidence>
<dbReference type="Proteomes" id="UP001597182">
    <property type="component" value="Unassembled WGS sequence"/>
</dbReference>
<feature type="transmembrane region" description="Helical" evidence="5">
    <location>
        <begin position="85"/>
        <end position="102"/>
    </location>
</feature>
<feature type="transmembrane region" description="Helical" evidence="5">
    <location>
        <begin position="56"/>
        <end position="73"/>
    </location>
</feature>
<feature type="transmembrane region" description="Helical" evidence="5">
    <location>
        <begin position="183"/>
        <end position="201"/>
    </location>
</feature>
<dbReference type="RefSeq" id="WP_346090084.1">
    <property type="nucleotide sequence ID" value="NZ_BAABKS010000006.1"/>
</dbReference>